<dbReference type="AlphaFoldDB" id="A0A1H6S0J6"/>
<reference evidence="3" key="1">
    <citation type="submission" date="2016-10" db="EMBL/GenBank/DDBJ databases">
        <authorList>
            <person name="Varghese N."/>
            <person name="Submissions S."/>
        </authorList>
    </citation>
    <scope>NUCLEOTIDE SEQUENCE [LARGE SCALE GENOMIC DNA]</scope>
    <source>
        <strain evidence="3">DSM 17934</strain>
    </source>
</reference>
<dbReference type="Proteomes" id="UP000199702">
    <property type="component" value="Unassembled WGS sequence"/>
</dbReference>
<sequence length="483" mass="50786">MIKNLTFSLLLIFSSISINAQVGVGTTSPAGALDINSSTNGLILPRVALTALNVAAPVVNPQGGGLVVGTLIWNTATAGSIPNNVVPGMYYWEGSKWISLAGSPGGLDWSLSGNTGTNPATNYVGTTDNVPLILRANSIERIRMGTTETVVNEDAQNYNFRVEGTGESQMFYVDAANNHVHIRAASPFPTIDMFTSVGVAGDYPINGYATGQNNAGIYGRSNTTATGANMNTGGSFDGAGNGFSSQAGWNIGAVGTGLQAGIYGTATNPTSNSDARQGGLFSITDTGNTTQSIASIAGFGSGPNSTRYYGGYFDANQGTNDYAYVGYRSGGGTDYGILSAGTKSTMVKDDEGKNRVMYCTEAPEVLFQDFGEAELKNGKATIVLEDVLSKNISDKKPVKVFIQLEGDCNGVYITNKSNKGFTVTELNKGKSNTKFSWQIIGNRADSVDNTGKVTSEFDDVRFPIGPEKINFPKPGTSKSEKRK</sequence>
<proteinExistence type="predicted"/>
<feature type="signal peptide" evidence="1">
    <location>
        <begin position="1"/>
        <end position="20"/>
    </location>
</feature>
<dbReference type="OrthoDB" id="1430919at2"/>
<name>A0A1H6S0J6_9FLAO</name>
<dbReference type="STRING" id="402734.SAMN05660918_1156"/>
<keyword evidence="1" id="KW-0732">Signal</keyword>
<evidence type="ECO:0000313" key="2">
    <source>
        <dbReference type="EMBL" id="SEI61543.1"/>
    </source>
</evidence>
<keyword evidence="3" id="KW-1185">Reference proteome</keyword>
<protein>
    <submittedName>
        <fullName evidence="2">Uncharacterized protein</fullName>
    </submittedName>
</protein>
<dbReference type="EMBL" id="FNYA01000002">
    <property type="protein sequence ID" value="SEI61543.1"/>
    <property type="molecule type" value="Genomic_DNA"/>
</dbReference>
<dbReference type="RefSeq" id="WP_091309505.1">
    <property type="nucleotide sequence ID" value="NZ_CBCSJU010000005.1"/>
</dbReference>
<evidence type="ECO:0000313" key="3">
    <source>
        <dbReference type="Proteomes" id="UP000199702"/>
    </source>
</evidence>
<evidence type="ECO:0000256" key="1">
    <source>
        <dbReference type="SAM" id="SignalP"/>
    </source>
</evidence>
<feature type="chain" id="PRO_5011457034" evidence="1">
    <location>
        <begin position="21"/>
        <end position="483"/>
    </location>
</feature>
<gene>
    <name evidence="2" type="ORF">SAMN05660918_1156</name>
</gene>
<organism evidence="2 3">
    <name type="scientific">Flavobacterium terrigena</name>
    <dbReference type="NCBI Taxonomy" id="402734"/>
    <lineage>
        <taxon>Bacteria</taxon>
        <taxon>Pseudomonadati</taxon>
        <taxon>Bacteroidota</taxon>
        <taxon>Flavobacteriia</taxon>
        <taxon>Flavobacteriales</taxon>
        <taxon>Flavobacteriaceae</taxon>
        <taxon>Flavobacterium</taxon>
    </lineage>
</organism>
<accession>A0A1H6S0J6</accession>